<feature type="binding site" evidence="3">
    <location>
        <begin position="142"/>
        <end position="143"/>
    </location>
    <ligand>
        <name>substrate</name>
    </ligand>
</feature>
<dbReference type="eggNOG" id="COG3724">
    <property type="taxonomic scope" value="Bacteria"/>
</dbReference>
<dbReference type="NCBIfam" id="NF009789">
    <property type="entry name" value="PRK13281.1"/>
    <property type="match status" value="1"/>
</dbReference>
<dbReference type="SUPFAM" id="SSF55909">
    <property type="entry name" value="Pentein"/>
    <property type="match status" value="1"/>
</dbReference>
<comment type="function">
    <text evidence="3">Catalyzes the hydrolysis of N(2)-succinylarginine into N(2)-succinylornithine, ammonia and CO(2).</text>
</comment>
<feature type="active site" evidence="3">
    <location>
        <position position="179"/>
    </location>
</feature>
<dbReference type="HAMAP" id="MF_01172">
    <property type="entry name" value="AstB"/>
    <property type="match status" value="1"/>
</dbReference>
<dbReference type="Pfam" id="PF04996">
    <property type="entry name" value="AstB"/>
    <property type="match status" value="1"/>
</dbReference>
<evidence type="ECO:0000256" key="2">
    <source>
        <dbReference type="ARBA" id="ARBA00022801"/>
    </source>
</evidence>
<dbReference type="Proteomes" id="UP000018851">
    <property type="component" value="Chromosome"/>
</dbReference>
<dbReference type="GO" id="GO:0019545">
    <property type="term" value="P:L-arginine catabolic process to succinate"/>
    <property type="evidence" value="ECO:0007669"/>
    <property type="project" value="UniProtKB-UniRule"/>
</dbReference>
<comment type="pathway">
    <text evidence="3">Amino-acid degradation; L-arginine degradation via AST pathway; L-glutamate and succinate from L-arginine: step 2/5.</text>
</comment>
<dbReference type="UniPathway" id="UPA00185">
    <property type="reaction ID" value="UER00280"/>
</dbReference>
<feature type="active site" evidence="3">
    <location>
        <position position="246"/>
    </location>
</feature>
<protein>
    <recommendedName>
        <fullName evidence="3">N-succinylarginine dihydrolase</fullName>
        <ecNumber evidence="3">3.5.3.23</ecNumber>
    </recommendedName>
</protein>
<evidence type="ECO:0000313" key="4">
    <source>
        <dbReference type="EMBL" id="AHE54325.1"/>
    </source>
</evidence>
<proteinExistence type="inferred from homology"/>
<dbReference type="InterPro" id="IPR007079">
    <property type="entry name" value="SuccinylArg_d-Hdrlase_AstB"/>
</dbReference>
<reference evidence="4 5" key="1">
    <citation type="submission" date="2013-07" db="EMBL/GenBank/DDBJ databases">
        <title>Completed genome of Sphingomonas sanxanigenens NX02.</title>
        <authorList>
            <person name="Ma T."/>
            <person name="Huang H."/>
            <person name="Wu M."/>
            <person name="Li X."/>
            <person name="Li G."/>
        </authorList>
    </citation>
    <scope>NUCLEOTIDE SEQUENCE [LARGE SCALE GENOMIC DNA]</scope>
    <source>
        <strain evidence="4 5">NX02</strain>
    </source>
</reference>
<evidence type="ECO:0000256" key="1">
    <source>
        <dbReference type="ARBA" id="ARBA00022503"/>
    </source>
</evidence>
<comment type="catalytic activity">
    <reaction evidence="3">
        <text>N(2)-succinyl-L-arginine + 2 H2O + 2 H(+) = N(2)-succinyl-L-ornithine + 2 NH4(+) + CO2</text>
        <dbReference type="Rhea" id="RHEA:19533"/>
        <dbReference type="ChEBI" id="CHEBI:15377"/>
        <dbReference type="ChEBI" id="CHEBI:15378"/>
        <dbReference type="ChEBI" id="CHEBI:16526"/>
        <dbReference type="ChEBI" id="CHEBI:28938"/>
        <dbReference type="ChEBI" id="CHEBI:58241"/>
        <dbReference type="ChEBI" id="CHEBI:58514"/>
        <dbReference type="EC" id="3.5.3.23"/>
    </reaction>
</comment>
<keyword evidence="2 3" id="KW-0378">Hydrolase</keyword>
<name>W0AF76_9SPHN</name>
<dbReference type="PANTHER" id="PTHR30420">
    <property type="entry name" value="N-SUCCINYLARGININE DIHYDROLASE"/>
    <property type="match status" value="1"/>
</dbReference>
<accession>W0AF76</accession>
<sequence length="429" mass="45539">MTAPPQPVREINFDGLVGPMHNYAGLSLGNIASASNAGKTAAPRMAALQGLAKMRRLMERGLLQGFLPPLRRPAVGLLRKLGFAGDDATVLATVAAEDPVLFNNACSASSMWTANAATVIAGADSADGRVHLVTANLATMLHRSIEHGETEANLRRIFRDERRFAVHAALAPANHFADEGAANHMRVAPTRGERGTNIFVHAPATEGRFPGRQSPRAGQAVARIAGLFHAIHTPQAGTAIEAGAFHNDVVAVANESVLFAHHQAFDDRDRLFESLAHALPGIHIVETETVPLASAIGSYLFNSQLLTMPEGHMALVLPAETQADPAVKAAIDAVVAGNNPINEAIIVDVRESMRNGGGPACLRLRVPVSEAAIAGIDPAFLLTEARWEQLHALVERYWPEHIAPEDLAEPDLWAAAAAAHDALEAWLAA</sequence>
<dbReference type="AlphaFoldDB" id="W0AF76"/>
<feature type="binding site" evidence="3">
    <location>
        <position position="212"/>
    </location>
    <ligand>
        <name>substrate</name>
    </ligand>
</feature>
<keyword evidence="5" id="KW-1185">Reference proteome</keyword>
<feature type="binding site" evidence="3">
    <location>
        <begin position="24"/>
        <end position="33"/>
    </location>
    <ligand>
        <name>substrate</name>
    </ligand>
</feature>
<gene>
    <name evidence="3" type="primary">astB</name>
    <name evidence="4" type="ORF">NX02_13135</name>
</gene>
<comment type="similarity">
    <text evidence="3">Belongs to the succinylarginine dihydrolase family.</text>
</comment>
<dbReference type="KEGG" id="ssan:NX02_13135"/>
<dbReference type="STRING" id="1123269.NX02_13135"/>
<feature type="active site" description="Nucleophile" evidence="3">
    <location>
        <position position="361"/>
    </location>
</feature>
<dbReference type="EMBL" id="CP006644">
    <property type="protein sequence ID" value="AHE54325.1"/>
    <property type="molecule type" value="Genomic_DNA"/>
</dbReference>
<evidence type="ECO:0000256" key="3">
    <source>
        <dbReference type="HAMAP-Rule" id="MF_01172"/>
    </source>
</evidence>
<keyword evidence="1 3" id="KW-0056">Arginine metabolism</keyword>
<feature type="binding site" evidence="3">
    <location>
        <position position="115"/>
    </location>
    <ligand>
        <name>substrate</name>
    </ligand>
</feature>
<dbReference type="RefSeq" id="WP_039996563.1">
    <property type="nucleotide sequence ID" value="NZ_CP006644.1"/>
</dbReference>
<feature type="binding site" evidence="3">
    <location>
        <position position="248"/>
    </location>
    <ligand>
        <name>substrate</name>
    </ligand>
</feature>
<dbReference type="Gene3D" id="3.75.10.20">
    <property type="entry name" value="Succinylarginine dihydrolase"/>
    <property type="match status" value="1"/>
</dbReference>
<organism evidence="4 5">
    <name type="scientific">Sphingomonas sanxanigenens DSM 19645 = NX02</name>
    <dbReference type="NCBI Taxonomy" id="1123269"/>
    <lineage>
        <taxon>Bacteria</taxon>
        <taxon>Pseudomonadati</taxon>
        <taxon>Pseudomonadota</taxon>
        <taxon>Alphaproteobacteria</taxon>
        <taxon>Sphingomonadales</taxon>
        <taxon>Sphingomonadaceae</taxon>
        <taxon>Sphingomonas</taxon>
    </lineage>
</organism>
<dbReference type="OrthoDB" id="248552at2"/>
<dbReference type="GO" id="GO:0019544">
    <property type="term" value="P:L-arginine catabolic process to L-glutamate"/>
    <property type="evidence" value="ECO:0007669"/>
    <property type="project" value="UniProtKB-UniRule"/>
</dbReference>
<dbReference type="PATRIC" id="fig|1123269.5.peg.2557"/>
<dbReference type="GO" id="GO:0009015">
    <property type="term" value="F:N-succinylarginine dihydrolase activity"/>
    <property type="evidence" value="ECO:0007669"/>
    <property type="project" value="UniProtKB-UniRule"/>
</dbReference>
<dbReference type="PANTHER" id="PTHR30420:SF2">
    <property type="entry name" value="N-SUCCINYLARGININE DIHYDROLASE"/>
    <property type="match status" value="1"/>
</dbReference>
<dbReference type="InterPro" id="IPR037031">
    <property type="entry name" value="AstB_sf"/>
</dbReference>
<dbReference type="HOGENOM" id="CLU_053835_0_0_5"/>
<feature type="binding site" evidence="3">
    <location>
        <position position="355"/>
    </location>
    <ligand>
        <name>substrate</name>
    </ligand>
</feature>
<evidence type="ECO:0000313" key="5">
    <source>
        <dbReference type="Proteomes" id="UP000018851"/>
    </source>
</evidence>
<comment type="subunit">
    <text evidence="3">Homodimer.</text>
</comment>
<dbReference type="EC" id="3.5.3.23" evidence="3"/>